<dbReference type="AlphaFoldDB" id="A0AA87Q6L2"/>
<evidence type="ECO:0000256" key="1">
    <source>
        <dbReference type="ARBA" id="ARBA00005801"/>
    </source>
</evidence>
<protein>
    <submittedName>
        <fullName evidence="4">Peptidase A24 family protein</fullName>
    </submittedName>
</protein>
<name>A0AA87Q6L2_RHIRH</name>
<dbReference type="Gene3D" id="1.20.120.1220">
    <property type="match status" value="1"/>
</dbReference>
<evidence type="ECO:0000259" key="3">
    <source>
        <dbReference type="Pfam" id="PF01478"/>
    </source>
</evidence>
<gene>
    <name evidence="4" type="ORF">RRH01S_06_00300</name>
</gene>
<sequence>MIGPLTLQQWVAALLMIATVLRIAWIDLKIMRIPDHWNVLLAGLGIAYRLPFGDLDTLRALAVGLATMAAFALLRWVHRRISGRIGIGLGDVKFIGSAAVWFSPWNLPLFFMLASSTALLFSLVFLRGKSTALRNLRVPFGPFLGIALVLTWLSEVTSLFSLIPASSL</sequence>
<keyword evidence="2" id="KW-0472">Membrane</keyword>
<feature type="transmembrane region" description="Helical" evidence="2">
    <location>
        <begin position="85"/>
        <end position="103"/>
    </location>
</feature>
<evidence type="ECO:0000313" key="4">
    <source>
        <dbReference type="EMBL" id="GAJ93411.1"/>
    </source>
</evidence>
<dbReference type="GO" id="GO:0005886">
    <property type="term" value="C:plasma membrane"/>
    <property type="evidence" value="ECO:0007669"/>
    <property type="project" value="TreeGrafter"/>
</dbReference>
<dbReference type="PANTHER" id="PTHR30487">
    <property type="entry name" value="TYPE 4 PREPILIN-LIKE PROTEINS LEADER PEPTIDE-PROCESSING ENZYME"/>
    <property type="match status" value="1"/>
</dbReference>
<organism evidence="4 5">
    <name type="scientific">Rhizobium rhizogenes NBRC 13257</name>
    <dbReference type="NCBI Taxonomy" id="1220581"/>
    <lineage>
        <taxon>Bacteria</taxon>
        <taxon>Pseudomonadati</taxon>
        <taxon>Pseudomonadota</taxon>
        <taxon>Alphaproteobacteria</taxon>
        <taxon>Hyphomicrobiales</taxon>
        <taxon>Rhizobiaceae</taxon>
        <taxon>Rhizobium/Agrobacterium group</taxon>
        <taxon>Rhizobium</taxon>
    </lineage>
</organism>
<evidence type="ECO:0000256" key="2">
    <source>
        <dbReference type="SAM" id="Phobius"/>
    </source>
</evidence>
<feature type="transmembrane region" description="Helical" evidence="2">
    <location>
        <begin position="6"/>
        <end position="25"/>
    </location>
</feature>
<proteinExistence type="inferred from homology"/>
<dbReference type="InterPro" id="IPR050882">
    <property type="entry name" value="Prepilin_peptidase/N-MTase"/>
</dbReference>
<keyword evidence="2" id="KW-0812">Transmembrane</keyword>
<keyword evidence="2" id="KW-1133">Transmembrane helix</keyword>
<feature type="transmembrane region" description="Helical" evidence="2">
    <location>
        <begin position="138"/>
        <end position="163"/>
    </location>
</feature>
<dbReference type="Pfam" id="PF01478">
    <property type="entry name" value="Peptidase_A24"/>
    <property type="match status" value="1"/>
</dbReference>
<evidence type="ECO:0000313" key="5">
    <source>
        <dbReference type="Proteomes" id="UP000026941"/>
    </source>
</evidence>
<dbReference type="Proteomes" id="UP000026941">
    <property type="component" value="Unassembled WGS sequence"/>
</dbReference>
<comment type="caution">
    <text evidence="4">The sequence shown here is derived from an EMBL/GenBank/DDBJ whole genome shotgun (WGS) entry which is preliminary data.</text>
</comment>
<feature type="transmembrane region" description="Helical" evidence="2">
    <location>
        <begin position="109"/>
        <end position="126"/>
    </location>
</feature>
<feature type="domain" description="Prepilin type IV endopeptidase peptidase" evidence="3">
    <location>
        <begin position="15"/>
        <end position="122"/>
    </location>
</feature>
<comment type="similarity">
    <text evidence="1">Belongs to the peptidase A24 family.</text>
</comment>
<dbReference type="GO" id="GO:0006465">
    <property type="term" value="P:signal peptide processing"/>
    <property type="evidence" value="ECO:0007669"/>
    <property type="project" value="TreeGrafter"/>
</dbReference>
<feature type="transmembrane region" description="Helical" evidence="2">
    <location>
        <begin position="58"/>
        <end position="78"/>
    </location>
</feature>
<dbReference type="EMBL" id="BAYX01000006">
    <property type="protein sequence ID" value="GAJ93411.1"/>
    <property type="molecule type" value="Genomic_DNA"/>
</dbReference>
<dbReference type="PANTHER" id="PTHR30487:SF0">
    <property type="entry name" value="PREPILIN LEADER PEPTIDASE_N-METHYLTRANSFERASE-RELATED"/>
    <property type="match status" value="1"/>
</dbReference>
<dbReference type="GO" id="GO:0004190">
    <property type="term" value="F:aspartic-type endopeptidase activity"/>
    <property type="evidence" value="ECO:0007669"/>
    <property type="project" value="InterPro"/>
</dbReference>
<reference evidence="4 5" key="1">
    <citation type="submission" date="2014-05" db="EMBL/GenBank/DDBJ databases">
        <title>Whole genome shotgun sequence of Rhizobium rhizogenes NBRC 13257.</title>
        <authorList>
            <person name="Katano-Makiyama Y."/>
            <person name="Hosoyama A."/>
            <person name="Hashimoto M."/>
            <person name="Hosoyama Y."/>
            <person name="Noguchi M."/>
            <person name="Tsuchikane K."/>
            <person name="Kimura A."/>
            <person name="Ohji S."/>
            <person name="Ichikawa N."/>
            <person name="Yamazoe A."/>
            <person name="Fujita N."/>
        </authorList>
    </citation>
    <scope>NUCLEOTIDE SEQUENCE [LARGE SCALE GENOMIC DNA]</scope>
    <source>
        <strain evidence="4 5">NBRC 13257</strain>
    </source>
</reference>
<dbReference type="InterPro" id="IPR000045">
    <property type="entry name" value="Prepilin_IV_endopep_pep"/>
</dbReference>
<accession>A0AA87Q6L2</accession>